<feature type="chain" id="PRO_5040844975" evidence="1">
    <location>
        <begin position="23"/>
        <end position="934"/>
    </location>
</feature>
<name>A0A9W7GFZ3_9STRA</name>
<evidence type="ECO:0000256" key="1">
    <source>
        <dbReference type="SAM" id="SignalP"/>
    </source>
</evidence>
<evidence type="ECO:0000313" key="3">
    <source>
        <dbReference type="Proteomes" id="UP001165065"/>
    </source>
</evidence>
<dbReference type="SUPFAM" id="SSF53254">
    <property type="entry name" value="Phosphoglycerate mutase-like"/>
    <property type="match status" value="1"/>
</dbReference>
<protein>
    <submittedName>
        <fullName evidence="2">Uncharacterized protein</fullName>
    </submittedName>
</protein>
<proteinExistence type="predicted"/>
<dbReference type="PANTHER" id="PTHR46192">
    <property type="entry name" value="BROAD-RANGE ACID PHOSPHATASE DET1"/>
    <property type="match status" value="1"/>
</dbReference>
<keyword evidence="3" id="KW-1185">Reference proteome</keyword>
<dbReference type="Proteomes" id="UP001165065">
    <property type="component" value="Unassembled WGS sequence"/>
</dbReference>
<dbReference type="EMBL" id="BRYA01000208">
    <property type="protein sequence ID" value="GMI44179.1"/>
    <property type="molecule type" value="Genomic_DNA"/>
</dbReference>
<dbReference type="AlphaFoldDB" id="A0A9W7GFZ3"/>
<evidence type="ECO:0000313" key="2">
    <source>
        <dbReference type="EMBL" id="GMI44179.1"/>
    </source>
</evidence>
<dbReference type="Pfam" id="PF00300">
    <property type="entry name" value="His_Phos_1"/>
    <property type="match status" value="1"/>
</dbReference>
<feature type="signal peptide" evidence="1">
    <location>
        <begin position="1"/>
        <end position="22"/>
    </location>
</feature>
<dbReference type="OrthoDB" id="10261749at2759"/>
<comment type="caution">
    <text evidence="2">The sequence shown here is derived from an EMBL/GenBank/DDBJ whole genome shotgun (WGS) entry which is preliminary data.</text>
</comment>
<organism evidence="2 3">
    <name type="scientific">Triparma columacea</name>
    <dbReference type="NCBI Taxonomy" id="722753"/>
    <lineage>
        <taxon>Eukaryota</taxon>
        <taxon>Sar</taxon>
        <taxon>Stramenopiles</taxon>
        <taxon>Ochrophyta</taxon>
        <taxon>Bolidophyceae</taxon>
        <taxon>Parmales</taxon>
        <taxon>Triparmaceae</taxon>
        <taxon>Triparma</taxon>
    </lineage>
</organism>
<dbReference type="InterPro" id="IPR052765">
    <property type="entry name" value="PGM-Related"/>
</dbReference>
<dbReference type="Gene3D" id="3.40.50.1240">
    <property type="entry name" value="Phosphoglycerate mutase-like"/>
    <property type="match status" value="1"/>
</dbReference>
<accession>A0A9W7GFZ3</accession>
<reference evidence="3" key="1">
    <citation type="journal article" date="2023" name="Commun. Biol.">
        <title>Genome analysis of Parmales, the sister group of diatoms, reveals the evolutionary specialization of diatoms from phago-mixotrophs to photoautotrophs.</title>
        <authorList>
            <person name="Ban H."/>
            <person name="Sato S."/>
            <person name="Yoshikawa S."/>
            <person name="Yamada K."/>
            <person name="Nakamura Y."/>
            <person name="Ichinomiya M."/>
            <person name="Sato N."/>
            <person name="Blanc-Mathieu R."/>
            <person name="Endo H."/>
            <person name="Kuwata A."/>
            <person name="Ogata H."/>
        </authorList>
    </citation>
    <scope>NUCLEOTIDE SEQUENCE [LARGE SCALE GENOMIC DNA]</scope>
</reference>
<dbReference type="InterPro" id="IPR029033">
    <property type="entry name" value="His_PPase_superfam"/>
</dbReference>
<gene>
    <name evidence="2" type="ORF">TrCOL_g5502</name>
</gene>
<dbReference type="InterPro" id="IPR013078">
    <property type="entry name" value="His_Pase_superF_clade-1"/>
</dbReference>
<keyword evidence="1" id="KW-0732">Signal</keyword>
<sequence length="934" mass="104287">MLLPNFTLKAGLVLSILTRAAATVMGEDTTLNFMLPLAPPEFTYPMEGWSYYARAFNMFREQPRAEIGWGQWTKPSSSDSFNEVCGVNPRGFTCQDNSGPEGCSGSYTDMEQCTYWVCGEEGLGGVRGSIEGGMGYWPSYTIETSQVKWNIPGSTNANYEHYGGTFLGDREQPCRNLGGAVRISNQLLVPNDFISFEGGEDINGFLGYMLQKTPLGKRSPTDDANYWTIIADTANFKGPVLMMSAYFWDRSINWHPSSKSWSHPDAKLGYIAIGYEGGIAAMQSKTESDESGNLYARTTQWGVPVDDDGLHSTLFTGITQYSDGWLDDLLNDVMDGNNLDPQIASAADAARVDVACGSVGNDDMGTHARLESRDTYEYLPSEYVIDGFGINSVTDHSVGCPMKLSLDKSKLDCDSEPGMCLAKRYFTVNGDSKFDFEVPESAKSSISDFPILRVDNREFHGPPKGPEQQCFSQPSSALYCTRTNKETWIGFRWYKFVDQPEMTNVFLSLPEGERQQAKDFMQARIENLHRAADKETPWFGNPGDGPLPKEKVSIDESLLVTPPAGMEVGYVPIAVYERKRAMPVDCEVVVGAYEDEPDPIPADYYVSEHYEFSPAGHGRSEDDGFCYDGGSYPGVMFFHPPDPSADRLNYAYEQPVSDLSVPTAPVEPVLDPLIQLDKTPSSTFVDTGGREGITETEWLERGGAYEPCDCPPTHECIEEAEERRRKRRKLFGDMMEEPRLTEQQFGNFQNVDSIRSQKSMRHNYGRFYYRFPEGESGLDVYNRCSSFVNTLRRDFNDFEVLPGDGTSGNVCLVTHGLTMRLLCMRLFQYSVTDFERTVNARNCGVIVLERRDDVIEKAEEEGRAISISKAFSLTPDSRDLVNLPKEGRIRPLSLIKEVLGEEGKGRGLGSWSEPGEHVKYWTDKRLGGGNKTPF</sequence>